<evidence type="ECO:0008006" key="4">
    <source>
        <dbReference type="Google" id="ProtNLM"/>
    </source>
</evidence>
<name>A0A0B2A6P3_9MICO</name>
<gene>
    <name evidence="2" type="ORF">LK09_11710</name>
</gene>
<reference evidence="2 3" key="1">
    <citation type="submission" date="2014-11" db="EMBL/GenBank/DDBJ databases">
        <title>Genome sequence of Microbacterium mangrovi MUSC 115(T).</title>
        <authorList>
            <person name="Lee L.-H."/>
        </authorList>
    </citation>
    <scope>NUCLEOTIDE SEQUENCE [LARGE SCALE GENOMIC DNA]</scope>
    <source>
        <strain evidence="2 3">MUSC 115</strain>
    </source>
</reference>
<evidence type="ECO:0000313" key="3">
    <source>
        <dbReference type="Proteomes" id="UP000031030"/>
    </source>
</evidence>
<feature type="transmembrane region" description="Helical" evidence="1">
    <location>
        <begin position="12"/>
        <end position="33"/>
    </location>
</feature>
<protein>
    <recommendedName>
        <fullName evidence="4">DUF3592 domain-containing protein</fullName>
    </recommendedName>
</protein>
<feature type="transmembrane region" description="Helical" evidence="1">
    <location>
        <begin position="120"/>
        <end position="141"/>
    </location>
</feature>
<keyword evidence="1" id="KW-0472">Membrane</keyword>
<dbReference type="AlphaFoldDB" id="A0A0B2A6P3"/>
<accession>A0A0B2A6P3</accession>
<evidence type="ECO:0000313" key="2">
    <source>
        <dbReference type="EMBL" id="KHK97428.1"/>
    </source>
</evidence>
<proteinExistence type="predicted"/>
<keyword evidence="1" id="KW-1133">Transmembrane helix</keyword>
<sequence>MSKPRGRVSEIVIVVFCSGVFLAGVVGLIWQIVDYARSTVTVATITGYETRESHDRGGCSGGDFAYDPIVEFTAANGTHVRTVLAPSSEWCSPPKTGETVSVVYRDDAPAQIQDTKFGDLWWAIGAILFGGFFLFFSIGWLRHPDDPEREEYAETQ</sequence>
<evidence type="ECO:0000256" key="1">
    <source>
        <dbReference type="SAM" id="Phobius"/>
    </source>
</evidence>
<organism evidence="2 3">
    <name type="scientific">Microbacterium mangrovi</name>
    <dbReference type="NCBI Taxonomy" id="1348253"/>
    <lineage>
        <taxon>Bacteria</taxon>
        <taxon>Bacillati</taxon>
        <taxon>Actinomycetota</taxon>
        <taxon>Actinomycetes</taxon>
        <taxon>Micrococcales</taxon>
        <taxon>Microbacteriaceae</taxon>
        <taxon>Microbacterium</taxon>
    </lineage>
</organism>
<dbReference type="Proteomes" id="UP000031030">
    <property type="component" value="Unassembled WGS sequence"/>
</dbReference>
<keyword evidence="3" id="KW-1185">Reference proteome</keyword>
<dbReference type="STRING" id="1348253.LK09_11710"/>
<comment type="caution">
    <text evidence="2">The sequence shown here is derived from an EMBL/GenBank/DDBJ whole genome shotgun (WGS) entry which is preliminary data.</text>
</comment>
<keyword evidence="1" id="KW-0812">Transmembrane</keyword>
<dbReference type="EMBL" id="JTDK01000010">
    <property type="protein sequence ID" value="KHK97428.1"/>
    <property type="molecule type" value="Genomic_DNA"/>
</dbReference>